<dbReference type="Gene3D" id="3.40.190.170">
    <property type="entry name" value="Bacterial extracellular solute-binding protein, family 7"/>
    <property type="match status" value="1"/>
</dbReference>
<dbReference type="CDD" id="cd13675">
    <property type="entry name" value="PBP2_TRAP_SBP_like_5"/>
    <property type="match status" value="1"/>
</dbReference>
<dbReference type="PANTHER" id="PTHR33376:SF2">
    <property type="entry name" value="DICARBOXYLATE-BINDING PERIPLASMIC PROTEIN"/>
    <property type="match status" value="1"/>
</dbReference>
<accession>A0ABS5Q6N6</accession>
<dbReference type="Pfam" id="PF03480">
    <property type="entry name" value="DctP"/>
    <property type="match status" value="1"/>
</dbReference>
<sequence length="326" mass="35047">MIKLHKTVVALTLGAALAAATTAQAAQEMNLAFTPPLNSHYGDAGKAFAAEIDKLSEGKFKINLKPAGALGGERDVIEGLEIGSVEITISSTGPIGSFVPEVYALDFPFLFTSYDHAHRVLDGPIGQEIFAKFDAHGLIGLAWAENGFRHVTNSVHPVQTPADLAGLKLRTMENKVHIAAFQAAGASPTPMSWTEVITALQQGTVDGQENPITVLTANKFWEFQKYLTLTSHVYSPAAVVMSKVVWDDLNDEEKGWFIQAGKAAAEASRATVRANETAGVELLRENGMEVVTDVDTAAFQQAVQPAYDKYAAEYGSSLIARIRETK</sequence>
<dbReference type="RefSeq" id="WP_213641766.1">
    <property type="nucleotide sequence ID" value="NZ_JADPMV010000002.1"/>
</dbReference>
<reference evidence="3 4" key="1">
    <citation type="journal article" date="2021" name="Syst. Appl. Microbiol.">
        <title>Pseudomonas lalucatii sp. nov. isolated from Vallgornera, a karstic cave in Mallorca, Western Mediterranean.</title>
        <authorList>
            <person name="Busquets A."/>
            <person name="Mulet M."/>
            <person name="Gomila M."/>
            <person name="Garcia-Valdes E."/>
        </authorList>
    </citation>
    <scope>NUCLEOTIDE SEQUENCE [LARGE SCALE GENOMIC DNA]</scope>
    <source>
        <strain evidence="3 4">R1b54</strain>
    </source>
</reference>
<organism evidence="3 4">
    <name type="scientific">Pseudomonas lalucatii</name>
    <dbReference type="NCBI Taxonomy" id="1424203"/>
    <lineage>
        <taxon>Bacteria</taxon>
        <taxon>Pseudomonadati</taxon>
        <taxon>Pseudomonadota</taxon>
        <taxon>Gammaproteobacteria</taxon>
        <taxon>Pseudomonadales</taxon>
        <taxon>Pseudomonadaceae</taxon>
        <taxon>Pseudomonas</taxon>
    </lineage>
</organism>
<name>A0ABS5Q6N6_9PSED</name>
<dbReference type="InterPro" id="IPR004682">
    <property type="entry name" value="TRAP_DctP"/>
</dbReference>
<gene>
    <name evidence="3" type="ORF">I0D00_21280</name>
</gene>
<keyword evidence="4" id="KW-1185">Reference proteome</keyword>
<dbReference type="EMBL" id="JADPMV010000002">
    <property type="protein sequence ID" value="MBS7664450.1"/>
    <property type="molecule type" value="Genomic_DNA"/>
</dbReference>
<evidence type="ECO:0000313" key="3">
    <source>
        <dbReference type="EMBL" id="MBS7664450.1"/>
    </source>
</evidence>
<evidence type="ECO:0000256" key="1">
    <source>
        <dbReference type="ARBA" id="ARBA00022729"/>
    </source>
</evidence>
<dbReference type="NCBIfam" id="NF037995">
    <property type="entry name" value="TRAP_S1"/>
    <property type="match status" value="1"/>
</dbReference>
<proteinExistence type="predicted"/>
<dbReference type="InterPro" id="IPR038404">
    <property type="entry name" value="TRAP_DctP_sf"/>
</dbReference>
<dbReference type="NCBIfam" id="TIGR00787">
    <property type="entry name" value="dctP"/>
    <property type="match status" value="1"/>
</dbReference>
<comment type="caution">
    <text evidence="3">The sequence shown here is derived from an EMBL/GenBank/DDBJ whole genome shotgun (WGS) entry which is preliminary data.</text>
</comment>
<feature type="chain" id="PRO_5047408805" evidence="2">
    <location>
        <begin position="26"/>
        <end position="326"/>
    </location>
</feature>
<dbReference type="PANTHER" id="PTHR33376">
    <property type="match status" value="1"/>
</dbReference>
<protein>
    <submittedName>
        <fullName evidence="3">TRAP transporter substrate-binding protein</fullName>
    </submittedName>
</protein>
<dbReference type="InterPro" id="IPR018389">
    <property type="entry name" value="DctP_fam"/>
</dbReference>
<dbReference type="PIRSF" id="PIRSF006470">
    <property type="entry name" value="DctB"/>
    <property type="match status" value="1"/>
</dbReference>
<keyword evidence="1 2" id="KW-0732">Signal</keyword>
<evidence type="ECO:0000313" key="4">
    <source>
        <dbReference type="Proteomes" id="UP001196601"/>
    </source>
</evidence>
<feature type="signal peptide" evidence="2">
    <location>
        <begin position="1"/>
        <end position="25"/>
    </location>
</feature>
<dbReference type="Proteomes" id="UP001196601">
    <property type="component" value="Unassembled WGS sequence"/>
</dbReference>
<evidence type="ECO:0000256" key="2">
    <source>
        <dbReference type="SAM" id="SignalP"/>
    </source>
</evidence>